<sequence length="276" mass="32075">MDKKIALITIHGMGDTERDYYTGFYDQMKKSLGDQLWNQVIFKPLYYQDILQGQQEAVLGRMRNQVDWIKLRRFLLYGFSDAASLEYKKRVKNSPYYLTQKMIMGAMDEIFNETGTRSIPVIIVANSLGCQVISSYIWDAQRIDASVGIWSMQREDDVAEGSPRDKFRRMQSLKGFYTLGCNIPIFVAGHKKIEAIKPPMEEFKWYNLYDKDDVLGWPLKSLSPSYEELVEDIQINVGRGLLSKLFKSWNPLSHGQYWQDKNVIGHISDNIKQIIK</sequence>
<accession>A0ABZ0X4P5</accession>
<reference evidence="1 2" key="1">
    <citation type="submission" date="2023-11" db="EMBL/GenBank/DDBJ databases">
        <title>MicrobeMod: A computational toolkit for identifying prokaryotic methylation and restriction-modification with nanopore sequencing.</title>
        <authorList>
            <person name="Crits-Christoph A."/>
            <person name="Kang S.C."/>
            <person name="Lee H."/>
            <person name="Ostrov N."/>
        </authorList>
    </citation>
    <scope>NUCLEOTIDE SEQUENCE [LARGE SCALE GENOMIC DNA]</scope>
    <source>
        <strain evidence="1 2">DSMZ 16071</strain>
    </source>
</reference>
<protein>
    <recommendedName>
        <fullName evidence="3">Alpha/beta hydrolase</fullName>
    </recommendedName>
</protein>
<evidence type="ECO:0000313" key="1">
    <source>
        <dbReference type="EMBL" id="WQG85581.1"/>
    </source>
</evidence>
<evidence type="ECO:0000313" key="2">
    <source>
        <dbReference type="Proteomes" id="UP001324185"/>
    </source>
</evidence>
<keyword evidence="2" id="KW-1185">Reference proteome</keyword>
<proteinExistence type="predicted"/>
<gene>
    <name evidence="1" type="ORF">SR900_01555</name>
</gene>
<dbReference type="EMBL" id="CP140158">
    <property type="protein sequence ID" value="WQG85581.1"/>
    <property type="molecule type" value="Genomic_DNA"/>
</dbReference>
<organism evidence="1 2">
    <name type="scientific">Kangiella aquimarina</name>
    <dbReference type="NCBI Taxonomy" id="261965"/>
    <lineage>
        <taxon>Bacteria</taxon>
        <taxon>Pseudomonadati</taxon>
        <taxon>Pseudomonadota</taxon>
        <taxon>Gammaproteobacteria</taxon>
        <taxon>Kangiellales</taxon>
        <taxon>Kangiellaceae</taxon>
        <taxon>Kangiella</taxon>
    </lineage>
</organism>
<evidence type="ECO:0008006" key="3">
    <source>
        <dbReference type="Google" id="ProtNLM"/>
    </source>
</evidence>
<name>A0ABZ0X4P5_9GAMM</name>
<dbReference type="RefSeq" id="WP_018623571.1">
    <property type="nucleotide sequence ID" value="NZ_CP140158.1"/>
</dbReference>
<dbReference type="Proteomes" id="UP001324185">
    <property type="component" value="Chromosome"/>
</dbReference>